<name>A0ABT3L7V9_9CYAN</name>
<evidence type="ECO:0000313" key="2">
    <source>
        <dbReference type="EMBL" id="MCW6037598.1"/>
    </source>
</evidence>
<comment type="caution">
    <text evidence="2">The sequence shown here is derived from an EMBL/GenBank/DDBJ whole genome shotgun (WGS) entry which is preliminary data.</text>
</comment>
<feature type="transmembrane region" description="Helical" evidence="1">
    <location>
        <begin position="62"/>
        <end position="86"/>
    </location>
</feature>
<keyword evidence="1" id="KW-1133">Transmembrane helix</keyword>
<keyword evidence="1" id="KW-0472">Membrane</keyword>
<protein>
    <submittedName>
        <fullName evidence="2">DUF3082 domain-containing protein</fullName>
    </submittedName>
</protein>
<dbReference type="PANTHER" id="PTHR35733">
    <property type="entry name" value="OS02G0307800 PROTEIN"/>
    <property type="match status" value="1"/>
</dbReference>
<organism evidence="2 3">
    <name type="scientific">Spirulina subsalsa FACHB-351</name>
    <dbReference type="NCBI Taxonomy" id="234711"/>
    <lineage>
        <taxon>Bacteria</taxon>
        <taxon>Bacillati</taxon>
        <taxon>Cyanobacteriota</taxon>
        <taxon>Cyanophyceae</taxon>
        <taxon>Spirulinales</taxon>
        <taxon>Spirulinaceae</taxon>
        <taxon>Spirulina</taxon>
    </lineage>
</organism>
<dbReference type="Proteomes" id="UP001526426">
    <property type="component" value="Unassembled WGS sequence"/>
</dbReference>
<feature type="transmembrane region" description="Helical" evidence="1">
    <location>
        <begin position="12"/>
        <end position="30"/>
    </location>
</feature>
<proteinExistence type="predicted"/>
<dbReference type="PANTHER" id="PTHR35733:SF1">
    <property type="entry name" value="OS02G0307800 PROTEIN"/>
    <property type="match status" value="1"/>
</dbReference>
<sequence>MTNSSEEKTVTPLQCLWGALISGGLGLLLYRLDSAIAHTFANKPLPTANTTALNLSVAVRTLVVGSITLVTCLFAIASLGLVALALQTAWQNRQNPDQQ</sequence>
<keyword evidence="1" id="KW-0812">Transmembrane</keyword>
<evidence type="ECO:0000256" key="1">
    <source>
        <dbReference type="SAM" id="Phobius"/>
    </source>
</evidence>
<evidence type="ECO:0000313" key="3">
    <source>
        <dbReference type="Proteomes" id="UP001526426"/>
    </source>
</evidence>
<dbReference type="Pfam" id="PF11282">
    <property type="entry name" value="DUF3082"/>
    <property type="match status" value="1"/>
</dbReference>
<dbReference type="EMBL" id="JAIHOM010000079">
    <property type="protein sequence ID" value="MCW6037598.1"/>
    <property type="molecule type" value="Genomic_DNA"/>
</dbReference>
<dbReference type="InterPro" id="IPR021434">
    <property type="entry name" value="DUF3082"/>
</dbReference>
<dbReference type="RefSeq" id="WP_265265458.1">
    <property type="nucleotide sequence ID" value="NZ_JAIHOM010000079.1"/>
</dbReference>
<gene>
    <name evidence="2" type="ORF">K4A83_15130</name>
</gene>
<reference evidence="2 3" key="1">
    <citation type="submission" date="2021-08" db="EMBL/GenBank/DDBJ databases">
        <title>Draft genome sequence of Spirulina subsalsa with high tolerance to salinity and hype-accumulation of phycocyanin.</title>
        <authorList>
            <person name="Pei H."/>
            <person name="Jiang L."/>
        </authorList>
    </citation>
    <scope>NUCLEOTIDE SEQUENCE [LARGE SCALE GENOMIC DNA]</scope>
    <source>
        <strain evidence="2 3">FACHB-351</strain>
    </source>
</reference>
<keyword evidence="3" id="KW-1185">Reference proteome</keyword>
<accession>A0ABT3L7V9</accession>